<dbReference type="KEGG" id="csep:CP523_15505"/>
<dbReference type="Proteomes" id="UP001055437">
    <property type="component" value="Chromosome"/>
</dbReference>
<protein>
    <submittedName>
        <fullName evidence="1">Uncharacterized protein</fullName>
    </submittedName>
</protein>
<reference evidence="2" key="2">
    <citation type="submission" date="2022-06" db="EMBL/GenBank/DDBJ databases">
        <authorList>
            <person name="Holder M.E."/>
            <person name="Ajami N.J."/>
            <person name="Petrosino J.F."/>
        </authorList>
    </citation>
    <scope>NUCLEOTIDE SEQUENCE</scope>
    <source>
        <strain evidence="2">RMA 8861</strain>
    </source>
</reference>
<dbReference type="AlphaFoldDB" id="A0A9N7PKD2"/>
<reference evidence="1 3" key="1">
    <citation type="submission" date="2017-09" db="EMBL/GenBank/DDBJ databases">
        <authorList>
            <person name="Thomas P."/>
            <person name="Seyboldt C."/>
        </authorList>
    </citation>
    <scope>NUCLEOTIDE SEQUENCE [LARGE SCALE GENOMIC DNA]</scope>
    <source>
        <strain evidence="1 3">DSM 7534</strain>
    </source>
</reference>
<evidence type="ECO:0000313" key="1">
    <source>
        <dbReference type="EMBL" id="AYE35726.1"/>
    </source>
</evidence>
<accession>A0A9N7PKD2</accession>
<organism evidence="1 3">
    <name type="scientific">Clostridium septicum</name>
    <dbReference type="NCBI Taxonomy" id="1504"/>
    <lineage>
        <taxon>Bacteria</taxon>
        <taxon>Bacillati</taxon>
        <taxon>Bacillota</taxon>
        <taxon>Clostridia</taxon>
        <taxon>Eubacteriales</taxon>
        <taxon>Clostridiaceae</taxon>
        <taxon>Clostridium</taxon>
    </lineage>
</organism>
<dbReference type="EMBL" id="CP099799">
    <property type="protein sequence ID" value="USS02341.1"/>
    <property type="molecule type" value="Genomic_DNA"/>
</dbReference>
<dbReference type="GeneID" id="303562095"/>
<dbReference type="EMBL" id="CP023671">
    <property type="protein sequence ID" value="AYE35726.1"/>
    <property type="molecule type" value="Genomic_DNA"/>
</dbReference>
<dbReference type="Proteomes" id="UP000280586">
    <property type="component" value="Chromosome"/>
</dbReference>
<gene>
    <name evidence="1" type="ORF">CP523_15505</name>
    <name evidence="2" type="ORF">NH397_07985</name>
</gene>
<evidence type="ECO:0000313" key="2">
    <source>
        <dbReference type="EMBL" id="USS02341.1"/>
    </source>
</evidence>
<keyword evidence="4" id="KW-1185">Reference proteome</keyword>
<sequence length="61" mass="7353">MEIEKEKIIEIWNSDHNKVTKYTQIIKNNSINEFKKIEAKSLSSLMNKVRDQVIEWNFNNK</sequence>
<name>A0A9N7PKD2_CLOSE</name>
<evidence type="ECO:0000313" key="3">
    <source>
        <dbReference type="Proteomes" id="UP000280586"/>
    </source>
</evidence>
<proteinExistence type="predicted"/>
<dbReference type="OrthoDB" id="1935070at2"/>
<dbReference type="RefSeq" id="WP_066678711.1">
    <property type="nucleotide sequence ID" value="NZ_CABMIZ010000050.1"/>
</dbReference>
<evidence type="ECO:0000313" key="4">
    <source>
        <dbReference type="Proteomes" id="UP001055437"/>
    </source>
</evidence>